<dbReference type="RefSeq" id="WP_122923884.1">
    <property type="nucleotide sequence ID" value="NZ_RHHU01000006.1"/>
</dbReference>
<dbReference type="EMBL" id="RHHU01000020">
    <property type="protein sequence ID" value="RNB79454.1"/>
    <property type="molecule type" value="Genomic_DNA"/>
</dbReference>
<evidence type="ECO:0000313" key="2">
    <source>
        <dbReference type="EMBL" id="RNB79454.1"/>
    </source>
</evidence>
<accession>A0A3M8DCR8</accession>
<feature type="domain" description="Insertion element IS150 protein InsJ-like helix-turn-helix" evidence="1">
    <location>
        <begin position="15"/>
        <end position="67"/>
    </location>
</feature>
<dbReference type="Proteomes" id="UP000269573">
    <property type="component" value="Unassembled WGS sequence"/>
</dbReference>
<protein>
    <submittedName>
        <fullName evidence="3">Helix-turn-helix domain-containing protein</fullName>
    </submittedName>
</protein>
<comment type="caution">
    <text evidence="3">The sequence shown here is derived from an EMBL/GenBank/DDBJ whole genome shotgun (WGS) entry which is preliminary data.</text>
</comment>
<dbReference type="InterPro" id="IPR009057">
    <property type="entry name" value="Homeodomain-like_sf"/>
</dbReference>
<dbReference type="EMBL" id="RHHU01000006">
    <property type="protein sequence ID" value="RNB85798.1"/>
    <property type="molecule type" value="Genomic_DNA"/>
</dbReference>
<name>A0A3M8DCR8_9BACL</name>
<organism evidence="3 4">
    <name type="scientific">Brevibacillus nitrificans</name>
    <dbReference type="NCBI Taxonomy" id="651560"/>
    <lineage>
        <taxon>Bacteria</taxon>
        <taxon>Bacillati</taxon>
        <taxon>Bacillota</taxon>
        <taxon>Bacilli</taxon>
        <taxon>Bacillales</taxon>
        <taxon>Paenibacillaceae</taxon>
        <taxon>Brevibacillus</taxon>
    </lineage>
</organism>
<dbReference type="AlphaFoldDB" id="A0A3M8DCR8"/>
<reference evidence="3 4" key="1">
    <citation type="submission" date="2018-10" db="EMBL/GenBank/DDBJ databases">
        <title>Phylogenomics of Brevibacillus.</title>
        <authorList>
            <person name="Dunlap C."/>
        </authorList>
    </citation>
    <scope>NUCLEOTIDE SEQUENCE [LARGE SCALE GENOMIC DNA]</scope>
    <source>
        <strain evidence="3 4">JCM 15774</strain>
    </source>
</reference>
<evidence type="ECO:0000313" key="3">
    <source>
        <dbReference type="EMBL" id="RNB85798.1"/>
    </source>
</evidence>
<evidence type="ECO:0000259" key="1">
    <source>
        <dbReference type="Pfam" id="PF13518"/>
    </source>
</evidence>
<keyword evidence="4" id="KW-1185">Reference proteome</keyword>
<evidence type="ECO:0000313" key="4">
    <source>
        <dbReference type="Proteomes" id="UP000269573"/>
    </source>
</evidence>
<dbReference type="GeneID" id="301133783"/>
<dbReference type="Pfam" id="PF13518">
    <property type="entry name" value="HTH_28"/>
    <property type="match status" value="1"/>
</dbReference>
<dbReference type="InterPro" id="IPR055247">
    <property type="entry name" value="InsJ-like_HTH"/>
</dbReference>
<proteinExistence type="predicted"/>
<dbReference type="SUPFAM" id="SSF46689">
    <property type="entry name" value="Homeodomain-like"/>
    <property type="match status" value="1"/>
</dbReference>
<gene>
    <name evidence="3" type="ORF">EDM59_12415</name>
    <name evidence="2" type="ORF">EDM59_27575</name>
</gene>
<sequence length="105" mass="13157">MAMKGQKYKSYPESMKMEAIRLHLEEKWTYRQITEHFGIQDKDRVKKWMKKYKQLGEFGFLDQRGRRQAYIDQDRYVQQLRRENHMLKKCWEIWMREVQHRSTPS</sequence>